<comment type="caution">
    <text evidence="1">The sequence shown here is derived from an EMBL/GenBank/DDBJ whole genome shotgun (WGS) entry which is preliminary data.</text>
</comment>
<keyword evidence="2" id="KW-1185">Reference proteome</keyword>
<dbReference type="Proteomes" id="UP000798662">
    <property type="component" value="Chromosome 1"/>
</dbReference>
<organism evidence="1 2">
    <name type="scientific">Pyropia yezoensis</name>
    <name type="common">Susabi-nori</name>
    <name type="synonym">Porphyra yezoensis</name>
    <dbReference type="NCBI Taxonomy" id="2788"/>
    <lineage>
        <taxon>Eukaryota</taxon>
        <taxon>Rhodophyta</taxon>
        <taxon>Bangiophyceae</taxon>
        <taxon>Bangiales</taxon>
        <taxon>Bangiaceae</taxon>
        <taxon>Pyropia</taxon>
    </lineage>
</organism>
<protein>
    <submittedName>
        <fullName evidence="1">Uncharacterized protein</fullName>
    </submittedName>
</protein>
<proteinExistence type="predicted"/>
<evidence type="ECO:0000313" key="1">
    <source>
        <dbReference type="EMBL" id="KAK1858914.1"/>
    </source>
</evidence>
<reference evidence="1" key="1">
    <citation type="submission" date="2019-11" db="EMBL/GenBank/DDBJ databases">
        <title>Nori genome reveals adaptations in red seaweeds to the harsh intertidal environment.</title>
        <authorList>
            <person name="Wang D."/>
            <person name="Mao Y."/>
        </authorList>
    </citation>
    <scope>NUCLEOTIDE SEQUENCE</scope>
    <source>
        <tissue evidence="1">Gametophyte</tissue>
    </source>
</reference>
<sequence length="430" mass="46599">MAEREKVCAGCRTISERASRAAKKVRPASSGLDKLAAVAANQPAVPVQVQLMGILERYDTLTPPELACFEKLLEVHLRATKPSEISFVFKNGVNRRYILAPTARQAVEGPRQLRRRAKHASDALFILVERGGPTYQEELKALLPLSQRGEAVSVVPTHGRLRLPPPVQAQLMASVQLSGVQWTKLRRALGGKDSGLLSRELMRAEEQAVTEQPGKRAVANELGARFVSLRGALECLLGDLVKCGLFVERHVYGTDGRPVPHTSDFAGQAGPHITHGDATADVHVCLGLDKGGTESSCKLGLTVANQPTPQRRQNSLLLATYPCIKDGPEEVNSMIGPWEMEQWAADRVASAETTVKSHKKNVKQPGAPDPPGNAPAPSLDEDVLEEKEFDPVAFFLHDAPTSVEQMTSVGVWSFWGPETVSEPTTDQGCP</sequence>
<name>A0ACC3BLT1_PYRYE</name>
<gene>
    <name evidence="1" type="ORF">I4F81_001513</name>
</gene>
<dbReference type="EMBL" id="CM020618">
    <property type="protein sequence ID" value="KAK1858914.1"/>
    <property type="molecule type" value="Genomic_DNA"/>
</dbReference>
<accession>A0ACC3BLT1</accession>
<evidence type="ECO:0000313" key="2">
    <source>
        <dbReference type="Proteomes" id="UP000798662"/>
    </source>
</evidence>